<dbReference type="OrthoDB" id="10417120at2759"/>
<keyword evidence="3" id="KW-1185">Reference proteome</keyword>
<evidence type="ECO:0000313" key="3">
    <source>
        <dbReference type="Proteomes" id="UP000494040"/>
    </source>
</evidence>
<evidence type="ECO:0000313" key="2">
    <source>
        <dbReference type="EnsemblMetazoa" id="XP_014259019.1"/>
    </source>
</evidence>
<feature type="region of interest" description="Disordered" evidence="1">
    <location>
        <begin position="231"/>
        <end position="277"/>
    </location>
</feature>
<organism evidence="2 3">
    <name type="scientific">Cimex lectularius</name>
    <name type="common">Bed bug</name>
    <name type="synonym">Acanthia lectularia</name>
    <dbReference type="NCBI Taxonomy" id="79782"/>
    <lineage>
        <taxon>Eukaryota</taxon>
        <taxon>Metazoa</taxon>
        <taxon>Ecdysozoa</taxon>
        <taxon>Arthropoda</taxon>
        <taxon>Hexapoda</taxon>
        <taxon>Insecta</taxon>
        <taxon>Pterygota</taxon>
        <taxon>Neoptera</taxon>
        <taxon>Paraneoptera</taxon>
        <taxon>Hemiptera</taxon>
        <taxon>Heteroptera</taxon>
        <taxon>Panheteroptera</taxon>
        <taxon>Cimicomorpha</taxon>
        <taxon>Cimicidae</taxon>
        <taxon>Cimex</taxon>
    </lineage>
</organism>
<reference evidence="2" key="1">
    <citation type="submission" date="2022-01" db="UniProtKB">
        <authorList>
            <consortium name="EnsemblMetazoa"/>
        </authorList>
    </citation>
    <scope>IDENTIFICATION</scope>
</reference>
<dbReference type="EnsemblMetazoa" id="XM_014403533.1">
    <property type="protein sequence ID" value="XP_014259019.1"/>
    <property type="gene ID" value="LOC106672251"/>
</dbReference>
<protein>
    <submittedName>
        <fullName evidence="2">Uncharacterized protein</fullName>
    </submittedName>
</protein>
<sequence length="414" mass="46534">MDSGRNSAILNPKFSTGMGSPWDMAKERAALQQKSTLRAAAELGNLPSDYCALKGDYTRVSNTTGNPYIDSGPGIQDPSKIPPVGYPPVHPPSEQAVSEYLNRESVPTYVRPGYEEIPPHGNKSIPCAEGTPKQYNFLEQTPGITRENYAIPKLDIKEPTNYHMQIPRAKDFQTPGGLAQNQRLYKADYANPRLSQEGRIGVEHSMNKSLHGMTGRSWDPRQYQETPIRPELPAAGIGPALSPQGLPMSEMRPQDYPYKADTPSMPPQDKYMHPGMMTQEAPCGMPLQEYKPEEKYPEGIPQNLPPTQNYKMMERPNEYTSQQKQPEQTENMQTAPRPQSGTAPQINLSELHKAEPTFESVALKGLKRIRTTNQTYGSWIGDPFLEGKDWYRSPRFPHVKTYLTKHKEDSGSWM</sequence>
<dbReference type="KEGG" id="clec:106672251"/>
<feature type="compositionally biased region" description="Pro residues" evidence="1">
    <location>
        <begin position="80"/>
        <end position="91"/>
    </location>
</feature>
<feature type="compositionally biased region" description="Polar residues" evidence="1">
    <location>
        <begin position="1"/>
        <end position="18"/>
    </location>
</feature>
<accession>A0A8I6S8Q9</accession>
<feature type="region of interest" description="Disordered" evidence="1">
    <location>
        <begin position="1"/>
        <end position="21"/>
    </location>
</feature>
<gene>
    <name evidence="2" type="primary">106672251</name>
</gene>
<dbReference type="AlphaFoldDB" id="A0A8I6S8Q9"/>
<evidence type="ECO:0000256" key="1">
    <source>
        <dbReference type="SAM" id="MobiDB-lite"/>
    </source>
</evidence>
<feature type="region of interest" description="Disordered" evidence="1">
    <location>
        <begin position="64"/>
        <end position="93"/>
    </location>
</feature>
<proteinExistence type="predicted"/>
<dbReference type="Proteomes" id="UP000494040">
    <property type="component" value="Unassembled WGS sequence"/>
</dbReference>
<name>A0A8I6S8Q9_CIMLE</name>
<feature type="region of interest" description="Disordered" evidence="1">
    <location>
        <begin position="317"/>
        <end position="344"/>
    </location>
</feature>
<feature type="compositionally biased region" description="Polar residues" evidence="1">
    <location>
        <begin position="318"/>
        <end position="344"/>
    </location>
</feature>